<evidence type="ECO:0000256" key="2">
    <source>
        <dbReference type="SAM" id="SignalP"/>
    </source>
</evidence>
<dbReference type="AlphaFoldDB" id="A0A2M9ZK12"/>
<evidence type="ECO:0000313" key="3">
    <source>
        <dbReference type="EMBL" id="PJZ69458.1"/>
    </source>
</evidence>
<evidence type="ECO:0000256" key="1">
    <source>
        <dbReference type="SAM" id="Phobius"/>
    </source>
</evidence>
<feature type="signal peptide" evidence="2">
    <location>
        <begin position="1"/>
        <end position="27"/>
    </location>
</feature>
<keyword evidence="1" id="KW-1133">Transmembrane helix</keyword>
<dbReference type="RefSeq" id="WP_100714020.1">
    <property type="nucleotide sequence ID" value="NZ_NPDY01000009.1"/>
</dbReference>
<organism evidence="4 6">
    <name type="scientific">Leptospira perolatii</name>
    <dbReference type="NCBI Taxonomy" id="2023191"/>
    <lineage>
        <taxon>Bacteria</taxon>
        <taxon>Pseudomonadati</taxon>
        <taxon>Spirochaetota</taxon>
        <taxon>Spirochaetia</taxon>
        <taxon>Leptospirales</taxon>
        <taxon>Leptospiraceae</taxon>
        <taxon>Leptospira</taxon>
    </lineage>
</organism>
<feature type="chain" id="PRO_5014993894" evidence="2">
    <location>
        <begin position="28"/>
        <end position="255"/>
    </location>
</feature>
<reference evidence="5 6" key="1">
    <citation type="submission" date="2017-07" db="EMBL/GenBank/DDBJ databases">
        <title>Leptospira spp. isolated from tropical soils.</title>
        <authorList>
            <person name="Thibeaux R."/>
            <person name="Iraola G."/>
            <person name="Ferres I."/>
            <person name="Bierque E."/>
            <person name="Girault D."/>
            <person name="Soupe-Gilbert M.-E."/>
            <person name="Picardeau M."/>
            <person name="Goarant C."/>
        </authorList>
    </citation>
    <scope>NUCLEOTIDE SEQUENCE [LARGE SCALE GENOMIC DNA]</scope>
    <source>
        <strain evidence="4 6">FH1-B-B1</strain>
        <strain evidence="3 5">FH1-B-C1</strain>
    </source>
</reference>
<evidence type="ECO:0000313" key="6">
    <source>
        <dbReference type="Proteomes" id="UP000231990"/>
    </source>
</evidence>
<proteinExistence type="predicted"/>
<accession>A0A2M9ZK12</accession>
<keyword evidence="1" id="KW-0472">Membrane</keyword>
<dbReference type="OrthoDB" id="342729at2"/>
<name>A0A2M9ZK12_9LEPT</name>
<dbReference type="Proteomes" id="UP000231990">
    <property type="component" value="Unassembled WGS sequence"/>
</dbReference>
<dbReference type="PROSITE" id="PS51257">
    <property type="entry name" value="PROKAR_LIPOPROTEIN"/>
    <property type="match status" value="1"/>
</dbReference>
<keyword evidence="2" id="KW-0732">Signal</keyword>
<sequence>MKLEKTKILCFAAFVLSCCIFPFPLFAVDAFGSGTDAGFQEAFFLTSNPLFGNYLNYSSYDSFRKIKYTTDFLEEQQDPKAIQMERERIQTRRSMLTWHQGLGMLTWTFWLAANLSGENALRHLKREYEPFANYLLLSNPNQNALAYSLLIHASPWDSETPGSIHKSLAYTAFGLYLTTATMAIFAPTRPLEREPGLTTIFTHRAMILIHLPAMLSLPFIGMDIAKEGPSAAHRMQAVGWAGWGALSVAIAVFYF</sequence>
<dbReference type="Proteomes" id="UP000231962">
    <property type="component" value="Unassembled WGS sequence"/>
</dbReference>
<feature type="transmembrane region" description="Helical" evidence="1">
    <location>
        <begin position="168"/>
        <end position="186"/>
    </location>
</feature>
<feature type="transmembrane region" description="Helical" evidence="1">
    <location>
        <begin position="237"/>
        <end position="254"/>
    </location>
</feature>
<comment type="caution">
    <text evidence="4">The sequence shown here is derived from an EMBL/GenBank/DDBJ whole genome shotgun (WGS) entry which is preliminary data.</text>
</comment>
<keyword evidence="5" id="KW-1185">Reference proteome</keyword>
<feature type="transmembrane region" description="Helical" evidence="1">
    <location>
        <begin position="37"/>
        <end position="57"/>
    </location>
</feature>
<feature type="transmembrane region" description="Helical" evidence="1">
    <location>
        <begin position="206"/>
        <end position="225"/>
    </location>
</feature>
<evidence type="ECO:0000313" key="5">
    <source>
        <dbReference type="Proteomes" id="UP000231962"/>
    </source>
</evidence>
<dbReference type="EMBL" id="NPDZ01000011">
    <property type="protein sequence ID" value="PJZ72283.1"/>
    <property type="molecule type" value="Genomic_DNA"/>
</dbReference>
<protein>
    <submittedName>
        <fullName evidence="4">Uncharacterized protein</fullName>
    </submittedName>
</protein>
<dbReference type="EMBL" id="NPDY01000009">
    <property type="protein sequence ID" value="PJZ69458.1"/>
    <property type="molecule type" value="Genomic_DNA"/>
</dbReference>
<keyword evidence="1" id="KW-0812">Transmembrane</keyword>
<evidence type="ECO:0000313" key="4">
    <source>
        <dbReference type="EMBL" id="PJZ72283.1"/>
    </source>
</evidence>
<gene>
    <name evidence="3" type="ORF">CH360_10630</name>
    <name evidence="4" type="ORF">CH373_15290</name>
</gene>